<evidence type="ECO:0000259" key="5">
    <source>
        <dbReference type="PROSITE" id="PS50113"/>
    </source>
</evidence>
<sequence>MTPATRNKILVVDDEVLNVELMRAYLSNEYDVISAYNGKDALEKVKNENPDLILLDVMMPEMDGYEVCRVIRNDYKMNFIPIIMVTALTSKDDHNKGIEAGADDFLKKPVGKFELDKKISSLLRIKQQHDDLLTDRNKAYDYLDYVGVLIAVLDKNYNLIHINKKGSDFLEYRKDRVLNTNWISSFVPENFADHVRKTYDELMRGMIRVDEYHEYPLIIGSGEERYFMWYDSVLRDEDGNITHILISGEDITERREAEIKLQDYASQLERSNELKDLFTDIMRHDLLNPAGLIRSFTEILIELEMDERKKHIINNINESTTKLIDLIEGAAQLAKLESMEEIGFVRVNLASLLEESIENFALDIDHKSLEMDTSFAEEYPAMANPLIERVFSNLLSNAVKYTADDSQVRICIDDTGDKWKVSFIDQGDGIPDKDKLAVFERFKRLHKENIRGSGIGLAIVKRIVDLHNEQVGVIDNPDGQGSVFWLTLKKAQ</sequence>
<dbReference type="FunFam" id="3.40.50.2300:FF:000444">
    <property type="entry name" value="Sensory transduction histidine kinase"/>
    <property type="match status" value="1"/>
</dbReference>
<dbReference type="Gene3D" id="3.30.565.10">
    <property type="entry name" value="Histidine kinase-like ATPase, C-terminal domain"/>
    <property type="match status" value="1"/>
</dbReference>
<dbReference type="InterPro" id="IPR005467">
    <property type="entry name" value="His_kinase_dom"/>
</dbReference>
<dbReference type="InterPro" id="IPR036097">
    <property type="entry name" value="HisK_dim/P_sf"/>
</dbReference>
<dbReference type="CDD" id="cd00075">
    <property type="entry name" value="HATPase"/>
    <property type="match status" value="1"/>
</dbReference>
<dbReference type="PANTHER" id="PTHR43547:SF2">
    <property type="entry name" value="HYBRID SIGNAL TRANSDUCTION HISTIDINE KINASE C"/>
    <property type="match status" value="1"/>
</dbReference>
<evidence type="ECO:0000259" key="3">
    <source>
        <dbReference type="PROSITE" id="PS50109"/>
    </source>
</evidence>
<dbReference type="SUPFAM" id="SSF55874">
    <property type="entry name" value="ATPase domain of HSP90 chaperone/DNA topoisomerase II/histidine kinase"/>
    <property type="match status" value="1"/>
</dbReference>
<dbReference type="KEGG" id="mzi:HWN40_06070"/>
<evidence type="ECO:0000256" key="1">
    <source>
        <dbReference type="ARBA" id="ARBA00022553"/>
    </source>
</evidence>
<dbReference type="InterPro" id="IPR004358">
    <property type="entry name" value="Sig_transdc_His_kin-like_C"/>
</dbReference>
<accession>A0A7D5I4U3</accession>
<keyword evidence="7" id="KW-1185">Reference proteome</keyword>
<dbReference type="InterPro" id="IPR036890">
    <property type="entry name" value="HATPase_C_sf"/>
</dbReference>
<dbReference type="SUPFAM" id="SSF55785">
    <property type="entry name" value="PYP-like sensor domain (PAS domain)"/>
    <property type="match status" value="1"/>
</dbReference>
<feature type="modified residue" description="4-aspartylphosphate" evidence="2">
    <location>
        <position position="56"/>
    </location>
</feature>
<proteinExistence type="predicted"/>
<evidence type="ECO:0000313" key="7">
    <source>
        <dbReference type="Proteomes" id="UP000509594"/>
    </source>
</evidence>
<feature type="domain" description="PAC" evidence="5">
    <location>
        <begin position="211"/>
        <end position="263"/>
    </location>
</feature>
<dbReference type="SMART" id="SM00387">
    <property type="entry name" value="HATPase_c"/>
    <property type="match status" value="1"/>
</dbReference>
<dbReference type="InterPro" id="IPR035965">
    <property type="entry name" value="PAS-like_dom_sf"/>
</dbReference>
<keyword evidence="1 2" id="KW-0597">Phosphoprotein</keyword>
<dbReference type="PRINTS" id="PR00344">
    <property type="entry name" value="BCTRLSENSOR"/>
</dbReference>
<dbReference type="GO" id="GO:0000155">
    <property type="term" value="F:phosphorelay sensor kinase activity"/>
    <property type="evidence" value="ECO:0007669"/>
    <property type="project" value="InterPro"/>
</dbReference>
<dbReference type="CDD" id="cd17538">
    <property type="entry name" value="REC_D1_PleD-like"/>
    <property type="match status" value="1"/>
</dbReference>
<dbReference type="NCBIfam" id="TIGR00229">
    <property type="entry name" value="sensory_box"/>
    <property type="match status" value="1"/>
</dbReference>
<dbReference type="InterPro" id="IPR000700">
    <property type="entry name" value="PAS-assoc_C"/>
</dbReference>
<reference evidence="6 7" key="1">
    <citation type="submission" date="2020-06" db="EMBL/GenBank/DDBJ databases">
        <title>Methanolobus halotolerans sp. nov., isolated from a saline lake Tus in Siberia.</title>
        <authorList>
            <person name="Shen Y."/>
            <person name="Chen S.-C."/>
            <person name="Lai M.-C."/>
            <person name="Huang H.-H."/>
            <person name="Chiu H.-H."/>
            <person name="Tang S.-L."/>
            <person name="Rogozin D.Y."/>
            <person name="Degermendzhy A.G."/>
        </authorList>
    </citation>
    <scope>NUCLEOTIDE SEQUENCE [LARGE SCALE GENOMIC DNA]</scope>
    <source>
        <strain evidence="6 7">DSM 21339</strain>
    </source>
</reference>
<dbReference type="InterPro" id="IPR011006">
    <property type="entry name" value="CheY-like_superfamily"/>
</dbReference>
<dbReference type="OrthoDB" id="8127at2157"/>
<dbReference type="Pfam" id="PF00072">
    <property type="entry name" value="Response_reg"/>
    <property type="match status" value="1"/>
</dbReference>
<dbReference type="GeneID" id="55821223"/>
<dbReference type="InterPro" id="IPR003594">
    <property type="entry name" value="HATPase_dom"/>
</dbReference>
<dbReference type="SMART" id="SM00448">
    <property type="entry name" value="REC"/>
    <property type="match status" value="1"/>
</dbReference>
<gene>
    <name evidence="6" type="ORF">HWN40_06070</name>
</gene>
<protein>
    <submittedName>
        <fullName evidence="6">Response regulator</fullName>
    </submittedName>
</protein>
<dbReference type="EMBL" id="CP058215">
    <property type="protein sequence ID" value="QLC49843.1"/>
    <property type="molecule type" value="Genomic_DNA"/>
</dbReference>
<dbReference type="Gene3D" id="3.30.450.20">
    <property type="entry name" value="PAS domain"/>
    <property type="match status" value="1"/>
</dbReference>
<dbReference type="Pfam" id="PF02518">
    <property type="entry name" value="HATPase_c"/>
    <property type="match status" value="1"/>
</dbReference>
<evidence type="ECO:0000313" key="6">
    <source>
        <dbReference type="EMBL" id="QLC49843.1"/>
    </source>
</evidence>
<dbReference type="Proteomes" id="UP000509594">
    <property type="component" value="Chromosome"/>
</dbReference>
<dbReference type="PANTHER" id="PTHR43547">
    <property type="entry name" value="TWO-COMPONENT HISTIDINE KINASE"/>
    <property type="match status" value="1"/>
</dbReference>
<dbReference type="CDD" id="cd00130">
    <property type="entry name" value="PAS"/>
    <property type="match status" value="1"/>
</dbReference>
<dbReference type="AlphaFoldDB" id="A0A7D5I4U3"/>
<dbReference type="Gene3D" id="3.40.50.2300">
    <property type="match status" value="1"/>
</dbReference>
<dbReference type="PROSITE" id="PS50109">
    <property type="entry name" value="HIS_KIN"/>
    <property type="match status" value="1"/>
</dbReference>
<dbReference type="SUPFAM" id="SSF52172">
    <property type="entry name" value="CheY-like"/>
    <property type="match status" value="1"/>
</dbReference>
<dbReference type="InterPro" id="IPR013656">
    <property type="entry name" value="PAS_4"/>
</dbReference>
<dbReference type="Pfam" id="PF08448">
    <property type="entry name" value="PAS_4"/>
    <property type="match status" value="1"/>
</dbReference>
<evidence type="ECO:0000256" key="2">
    <source>
        <dbReference type="PROSITE-ProRule" id="PRU00169"/>
    </source>
</evidence>
<feature type="domain" description="Response regulatory" evidence="4">
    <location>
        <begin position="8"/>
        <end position="123"/>
    </location>
</feature>
<name>A0A7D5I4U3_9EURY</name>
<dbReference type="PROSITE" id="PS50113">
    <property type="entry name" value="PAC"/>
    <property type="match status" value="1"/>
</dbReference>
<dbReference type="InterPro" id="IPR000014">
    <property type="entry name" value="PAS"/>
</dbReference>
<dbReference type="Gene3D" id="1.10.287.130">
    <property type="match status" value="1"/>
</dbReference>
<dbReference type="SUPFAM" id="SSF47384">
    <property type="entry name" value="Homodimeric domain of signal transducing histidine kinase"/>
    <property type="match status" value="1"/>
</dbReference>
<dbReference type="RefSeq" id="WP_176964899.1">
    <property type="nucleotide sequence ID" value="NZ_CP058215.1"/>
</dbReference>
<dbReference type="PROSITE" id="PS50110">
    <property type="entry name" value="RESPONSE_REGULATORY"/>
    <property type="match status" value="1"/>
</dbReference>
<organism evidence="6 7">
    <name type="scientific">Methanolobus zinderi</name>
    <dbReference type="NCBI Taxonomy" id="536044"/>
    <lineage>
        <taxon>Archaea</taxon>
        <taxon>Methanobacteriati</taxon>
        <taxon>Methanobacteriota</taxon>
        <taxon>Stenosarchaea group</taxon>
        <taxon>Methanomicrobia</taxon>
        <taxon>Methanosarcinales</taxon>
        <taxon>Methanosarcinaceae</taxon>
        <taxon>Methanolobus</taxon>
    </lineage>
</organism>
<feature type="domain" description="Histidine kinase" evidence="3">
    <location>
        <begin position="281"/>
        <end position="492"/>
    </location>
</feature>
<dbReference type="InterPro" id="IPR001789">
    <property type="entry name" value="Sig_transdc_resp-reg_receiver"/>
</dbReference>
<evidence type="ECO:0000259" key="4">
    <source>
        <dbReference type="PROSITE" id="PS50110"/>
    </source>
</evidence>